<evidence type="ECO:0000313" key="3">
    <source>
        <dbReference type="EMBL" id="OQZ88557.1"/>
    </source>
</evidence>
<evidence type="ECO:0000256" key="1">
    <source>
        <dbReference type="SAM" id="MobiDB-lite"/>
    </source>
</evidence>
<keyword evidence="2" id="KW-0472">Membrane</keyword>
<protein>
    <recommendedName>
        <fullName evidence="5">DUF2567 domain-containing protein</fullName>
    </recommendedName>
</protein>
<organism evidence="3 4">
    <name type="scientific">Mycobacterium alsense</name>
    <dbReference type="NCBI Taxonomy" id="324058"/>
    <lineage>
        <taxon>Bacteria</taxon>
        <taxon>Bacillati</taxon>
        <taxon>Actinomycetota</taxon>
        <taxon>Actinomycetes</taxon>
        <taxon>Mycobacteriales</taxon>
        <taxon>Mycobacteriaceae</taxon>
        <taxon>Mycobacterium</taxon>
    </lineage>
</organism>
<keyword evidence="4" id="KW-1185">Reference proteome</keyword>
<accession>A0ABX3R3E3</accession>
<feature type="transmembrane region" description="Helical" evidence="2">
    <location>
        <begin position="113"/>
        <end position="138"/>
    </location>
</feature>
<feature type="transmembrane region" description="Helical" evidence="2">
    <location>
        <begin position="78"/>
        <end position="101"/>
    </location>
</feature>
<sequence length="243" mass="24320">MLAPRRGGLRRPGAAAVTGVSRRERARAVAIAALGTTATGVLLGGLWAWMAPPIHAVVAITRGGERVHDYLGNESEHFFAAPCLLLGLLTVLAVVGTVLVWQWREHRGPAMVLGLTVGMAAGAAAAAATGALLVRLAYGTLDFDAVPLSGKPAVAYVVQAPPVFFSHAPLQVALTLAWPAGIAALVYALIVAADARDDLGGLPVVGPSDAPPAQPGASDASEAAVSSGSTAGSTADDAGSCGP</sequence>
<feature type="transmembrane region" description="Helical" evidence="2">
    <location>
        <begin position="172"/>
        <end position="193"/>
    </location>
</feature>
<dbReference type="InterPro" id="IPR021213">
    <property type="entry name" value="DUF2567"/>
</dbReference>
<keyword evidence="2" id="KW-1133">Transmembrane helix</keyword>
<evidence type="ECO:0008006" key="5">
    <source>
        <dbReference type="Google" id="ProtNLM"/>
    </source>
</evidence>
<dbReference type="Pfam" id="PF10821">
    <property type="entry name" value="DUF2567"/>
    <property type="match status" value="1"/>
</dbReference>
<comment type="caution">
    <text evidence="3">The sequence shown here is derived from an EMBL/GenBank/DDBJ whole genome shotgun (WGS) entry which is preliminary data.</text>
</comment>
<dbReference type="RefSeq" id="WP_372509757.1">
    <property type="nucleotide sequence ID" value="NZ_JACKVH010000026.1"/>
</dbReference>
<feature type="region of interest" description="Disordered" evidence="1">
    <location>
        <begin position="203"/>
        <end position="243"/>
    </location>
</feature>
<reference evidence="3 4" key="1">
    <citation type="submission" date="2017-02" db="EMBL/GenBank/DDBJ databases">
        <title>The new phylogeny of genus Mycobacterium.</title>
        <authorList>
            <person name="Tortoli E."/>
            <person name="Trovato A."/>
            <person name="Cirillo D.M."/>
        </authorList>
    </citation>
    <scope>NUCLEOTIDE SEQUENCE [LARGE SCALE GENOMIC DNA]</scope>
    <source>
        <strain evidence="3 4">DSM 45230</strain>
    </source>
</reference>
<gene>
    <name evidence="3" type="ORF">BST11_22075</name>
</gene>
<feature type="compositionally biased region" description="Low complexity" evidence="1">
    <location>
        <begin position="220"/>
        <end position="243"/>
    </location>
</feature>
<evidence type="ECO:0000313" key="4">
    <source>
        <dbReference type="Proteomes" id="UP000192319"/>
    </source>
</evidence>
<proteinExistence type="predicted"/>
<evidence type="ECO:0000256" key="2">
    <source>
        <dbReference type="SAM" id="Phobius"/>
    </source>
</evidence>
<feature type="transmembrane region" description="Helical" evidence="2">
    <location>
        <begin position="28"/>
        <end position="49"/>
    </location>
</feature>
<keyword evidence="2" id="KW-0812">Transmembrane</keyword>
<dbReference type="Proteomes" id="UP000192319">
    <property type="component" value="Unassembled WGS sequence"/>
</dbReference>
<name>A0ABX3R3E3_9MYCO</name>
<dbReference type="EMBL" id="MVHD01000052">
    <property type="protein sequence ID" value="OQZ88557.1"/>
    <property type="molecule type" value="Genomic_DNA"/>
</dbReference>